<keyword evidence="2" id="KW-1185">Reference proteome</keyword>
<evidence type="ECO:0000313" key="2">
    <source>
        <dbReference type="Proteomes" id="UP001501455"/>
    </source>
</evidence>
<comment type="caution">
    <text evidence="1">The sequence shown here is derived from an EMBL/GenBank/DDBJ whole genome shotgun (WGS) entry which is preliminary data.</text>
</comment>
<organism evidence="1 2">
    <name type="scientific">Streptomyces prasinosporus</name>
    <dbReference type="NCBI Taxonomy" id="68256"/>
    <lineage>
        <taxon>Bacteria</taxon>
        <taxon>Bacillati</taxon>
        <taxon>Actinomycetota</taxon>
        <taxon>Actinomycetes</taxon>
        <taxon>Kitasatosporales</taxon>
        <taxon>Streptomycetaceae</taxon>
        <taxon>Streptomyces</taxon>
        <taxon>Streptomyces albogriseolus group</taxon>
    </lineage>
</organism>
<protein>
    <submittedName>
        <fullName evidence="1">Uncharacterized protein</fullName>
    </submittedName>
</protein>
<reference evidence="2" key="1">
    <citation type="journal article" date="2019" name="Int. J. Syst. Evol. Microbiol.">
        <title>The Global Catalogue of Microorganisms (GCM) 10K type strain sequencing project: providing services to taxonomists for standard genome sequencing and annotation.</title>
        <authorList>
            <consortium name="The Broad Institute Genomics Platform"/>
            <consortium name="The Broad Institute Genome Sequencing Center for Infectious Disease"/>
            <person name="Wu L."/>
            <person name="Ma J."/>
        </authorList>
    </citation>
    <scope>NUCLEOTIDE SEQUENCE [LARGE SCALE GENOMIC DNA]</scope>
    <source>
        <strain evidence="2">JCM 4816</strain>
    </source>
</reference>
<proteinExistence type="predicted"/>
<accession>A0ABP6TN92</accession>
<dbReference type="Proteomes" id="UP001501455">
    <property type="component" value="Unassembled WGS sequence"/>
</dbReference>
<name>A0ABP6TN92_9ACTN</name>
<sequence length="58" mass="6324">MPSPPRLDARSYIKAAGEAGKGKWDVARGALPGGAWQLARLLRSPCPRRSQEQDEAYS</sequence>
<evidence type="ECO:0000313" key="1">
    <source>
        <dbReference type="EMBL" id="GAA3495973.1"/>
    </source>
</evidence>
<dbReference type="EMBL" id="BAAAXF010000021">
    <property type="protein sequence ID" value="GAA3495973.1"/>
    <property type="molecule type" value="Genomic_DNA"/>
</dbReference>
<gene>
    <name evidence="1" type="ORF">GCM10019016_030740</name>
</gene>